<gene>
    <name evidence="11" type="primary">ribD</name>
    <name evidence="11" type="ORF">F1B92_06790</name>
</gene>
<evidence type="ECO:0000256" key="8">
    <source>
        <dbReference type="ARBA" id="ARBA00019930"/>
    </source>
</evidence>
<dbReference type="InterPro" id="IPR024072">
    <property type="entry name" value="DHFR-like_dom_sf"/>
</dbReference>
<reference evidence="11 12" key="1">
    <citation type="submission" date="2019-09" db="EMBL/GenBank/DDBJ databases">
        <authorList>
            <person name="Silva M."/>
            <person name="Pereira G."/>
            <person name="Lopes-Da-Costa L."/>
            <person name="Silva E."/>
        </authorList>
    </citation>
    <scope>NUCLEOTIDE SEQUENCE [LARGE SCALE GENOMIC DNA]</scope>
    <source>
        <strain evidence="11 12">FMV-PI01</strain>
    </source>
</reference>
<evidence type="ECO:0000256" key="7">
    <source>
        <dbReference type="ARBA" id="ARBA00013173"/>
    </source>
</evidence>
<evidence type="ECO:0000256" key="5">
    <source>
        <dbReference type="ARBA" id="ARBA00007417"/>
    </source>
</evidence>
<evidence type="ECO:0000256" key="6">
    <source>
        <dbReference type="ARBA" id="ARBA00012766"/>
    </source>
</evidence>
<dbReference type="UniPathway" id="UPA00275"/>
<comment type="similarity">
    <text evidence="5">In the C-terminal section; belongs to the HTP reductase family.</text>
</comment>
<evidence type="ECO:0000256" key="4">
    <source>
        <dbReference type="ARBA" id="ARBA00005259"/>
    </source>
</evidence>
<keyword evidence="9" id="KW-0511">Multifunctional enzyme</keyword>
<keyword evidence="11" id="KW-0560">Oxidoreductase</keyword>
<dbReference type="EC" id="3.5.4.26" evidence="6"/>
<dbReference type="CDD" id="cd01284">
    <property type="entry name" value="Riboflavin_deaminase-reductase"/>
    <property type="match status" value="1"/>
</dbReference>
<dbReference type="PROSITE" id="PS51747">
    <property type="entry name" value="CYT_DCMP_DEAMINASES_2"/>
    <property type="match status" value="1"/>
</dbReference>
<evidence type="ECO:0000256" key="9">
    <source>
        <dbReference type="ARBA" id="ARBA00023268"/>
    </source>
</evidence>
<evidence type="ECO:0000256" key="2">
    <source>
        <dbReference type="ARBA" id="ARBA00004882"/>
    </source>
</evidence>
<dbReference type="SUPFAM" id="SSF53927">
    <property type="entry name" value="Cytidine deaminase-like"/>
    <property type="match status" value="1"/>
</dbReference>
<comment type="similarity">
    <text evidence="4">In the N-terminal section; belongs to the cytidine and deoxycytidylate deaminase family.</text>
</comment>
<dbReference type="GO" id="GO:0008835">
    <property type="term" value="F:diaminohydroxyphosphoribosylaminopyrimidine deaminase activity"/>
    <property type="evidence" value="ECO:0007669"/>
    <property type="project" value="UniProtKB-EC"/>
</dbReference>
<evidence type="ECO:0000256" key="3">
    <source>
        <dbReference type="ARBA" id="ARBA00004910"/>
    </source>
</evidence>
<dbReference type="SUPFAM" id="SSF53597">
    <property type="entry name" value="Dihydrofolate reductase-like"/>
    <property type="match status" value="1"/>
</dbReference>
<proteinExistence type="inferred from homology"/>
<dbReference type="Gene3D" id="3.40.430.10">
    <property type="entry name" value="Dihydrofolate Reductase, subunit A"/>
    <property type="match status" value="1"/>
</dbReference>
<evidence type="ECO:0000256" key="1">
    <source>
        <dbReference type="ARBA" id="ARBA00002151"/>
    </source>
</evidence>
<dbReference type="Pfam" id="PF01872">
    <property type="entry name" value="RibD_C"/>
    <property type="match status" value="1"/>
</dbReference>
<comment type="function">
    <text evidence="1">Converts 2,5-diamino-6-(ribosylamino)-4(3h)-pyrimidinone 5'-phosphate into 5-amino-6-(ribosylamino)-2,4(1h,3h)-pyrimidinedione 5'-phosphate.</text>
</comment>
<keyword evidence="11" id="KW-0378">Hydrolase</keyword>
<dbReference type="InterPro" id="IPR004794">
    <property type="entry name" value="Eubact_RibD"/>
</dbReference>
<dbReference type="InterPro" id="IPR016193">
    <property type="entry name" value="Cytidine_deaminase-like"/>
</dbReference>
<dbReference type="InterPro" id="IPR002734">
    <property type="entry name" value="RibDG_C"/>
</dbReference>
<dbReference type="AlphaFoldDB" id="A0A6L5WMJ0"/>
<feature type="domain" description="CMP/dCMP-type deaminase" evidence="10">
    <location>
        <begin position="1"/>
        <end position="148"/>
    </location>
</feature>
<comment type="pathway">
    <text evidence="2">Cofactor biosynthesis; riboflavin biosynthesis; 5-amino-6-(D-ribitylamino)uracil from GTP: step 2/4.</text>
</comment>
<evidence type="ECO:0000313" key="11">
    <source>
        <dbReference type="EMBL" id="MSN96871.1"/>
    </source>
</evidence>
<sequence length="332" mass="37546">MSDEFYMSLALNEAWKFQGLTYPNPAVGCVILDKFGKILSIAAHQKAGCGHAELNGVALALKKINPNLIFPKNPNEIYNFILENHNNLLKGSKAFVTLEPCSHIGKTPPCAKLLVALKFSEVIIGYKDENKIAKGGAEILKRSNICVKFGVLEDKCKELIEPFLSWQNGNFSFLKLGASLNGVLKGGVITNLESRQMTHKFRSLIDLLVIGGNTVRIDRPRLDTRLINGTKNPDIFIYSKSKNFDKTIPLFEVRDRKILIQSDINLVKNYKFCMFEGGENLIKNLPPFVTHILIFFSEKFINLENLSINLNLKLLFMDKISDNFYGWFKILR</sequence>
<dbReference type="Pfam" id="PF00383">
    <property type="entry name" value="dCMP_cyt_deam_1"/>
    <property type="match status" value="1"/>
</dbReference>
<evidence type="ECO:0000259" key="10">
    <source>
        <dbReference type="PROSITE" id="PS51747"/>
    </source>
</evidence>
<evidence type="ECO:0000313" key="12">
    <source>
        <dbReference type="Proteomes" id="UP000476338"/>
    </source>
</evidence>
<comment type="caution">
    <text evidence="11">The sequence shown here is derived from an EMBL/GenBank/DDBJ whole genome shotgun (WGS) entry which is preliminary data.</text>
</comment>
<comment type="pathway">
    <text evidence="3">Cofactor biosynthesis; riboflavin biosynthesis; 5-amino-6-(D-ribitylamino)uracil from GTP: step 3/4.</text>
</comment>
<keyword evidence="12" id="KW-1185">Reference proteome</keyword>
<dbReference type="EMBL" id="VWSJ01000027">
    <property type="protein sequence ID" value="MSN96871.1"/>
    <property type="molecule type" value="Genomic_DNA"/>
</dbReference>
<dbReference type="GO" id="GO:0009231">
    <property type="term" value="P:riboflavin biosynthetic process"/>
    <property type="evidence" value="ECO:0007669"/>
    <property type="project" value="UniProtKB-UniPathway"/>
</dbReference>
<protein>
    <recommendedName>
        <fullName evidence="8">Riboflavin biosynthesis protein RibD</fullName>
        <ecNumber evidence="7">1.1.1.193</ecNumber>
        <ecNumber evidence="6">3.5.4.26</ecNumber>
    </recommendedName>
</protein>
<dbReference type="PANTHER" id="PTHR11079">
    <property type="entry name" value="CYTOSINE DEAMINASE FAMILY MEMBER"/>
    <property type="match status" value="1"/>
</dbReference>
<dbReference type="NCBIfam" id="TIGR00326">
    <property type="entry name" value="eubact_ribD"/>
    <property type="match status" value="1"/>
</dbReference>
<name>A0A6L5WMJ0_9BACT</name>
<dbReference type="Proteomes" id="UP000476338">
    <property type="component" value="Unassembled WGS sequence"/>
</dbReference>
<dbReference type="Gene3D" id="3.40.140.10">
    <property type="entry name" value="Cytidine Deaminase, domain 2"/>
    <property type="match status" value="1"/>
</dbReference>
<dbReference type="EC" id="1.1.1.193" evidence="7"/>
<accession>A0A6L5WMJ0</accession>
<dbReference type="PANTHER" id="PTHR11079:SF162">
    <property type="entry name" value="RIBOFLAVIN BIOSYNTHESIS PROTEIN PYRD, CHLOROPLASTIC"/>
    <property type="match status" value="1"/>
</dbReference>
<dbReference type="GO" id="GO:0008703">
    <property type="term" value="F:5-amino-6-(5-phosphoribosylamino)uracil reductase activity"/>
    <property type="evidence" value="ECO:0007669"/>
    <property type="project" value="UniProtKB-EC"/>
</dbReference>
<dbReference type="InterPro" id="IPR002125">
    <property type="entry name" value="CMP_dCMP_dom"/>
</dbReference>
<reference evidence="11 12" key="2">
    <citation type="submission" date="2020-03" db="EMBL/GenBank/DDBJ databases">
        <title>Campylobacter portucalensis sp. nov., a new species of Campylobacter isolated from the reproductive tract of bulls.</title>
        <authorList>
            <person name="Silva M.F."/>
            <person name="Pereira G."/>
            <person name="Carneiro C."/>
            <person name="Hemphill A."/>
            <person name="Mateus L."/>
            <person name="Lopes-Da-Costa L."/>
            <person name="Silva E."/>
        </authorList>
    </citation>
    <scope>NUCLEOTIDE SEQUENCE [LARGE SCALE GENOMIC DNA]</scope>
    <source>
        <strain evidence="11 12">FMV-PI01</strain>
    </source>
</reference>
<organism evidence="11 12">
    <name type="scientific">Campylobacter portucalensis</name>
    <dbReference type="NCBI Taxonomy" id="2608384"/>
    <lineage>
        <taxon>Bacteria</taxon>
        <taxon>Pseudomonadati</taxon>
        <taxon>Campylobacterota</taxon>
        <taxon>Epsilonproteobacteria</taxon>
        <taxon>Campylobacterales</taxon>
        <taxon>Campylobacteraceae</taxon>
        <taxon>Campylobacter</taxon>
    </lineage>
</organism>
<dbReference type="RefSeq" id="WP_154571132.1">
    <property type="nucleotide sequence ID" value="NZ_VWSJ01000027.1"/>
</dbReference>